<protein>
    <submittedName>
        <fullName evidence="4">Uncharacterized protein</fullName>
    </submittedName>
</protein>
<feature type="signal peptide" evidence="3">
    <location>
        <begin position="1"/>
        <end position="23"/>
    </location>
</feature>
<dbReference type="SUPFAM" id="SSF55895">
    <property type="entry name" value="Ribonuclease Rh-like"/>
    <property type="match status" value="1"/>
</dbReference>
<dbReference type="InterPro" id="IPR018188">
    <property type="entry name" value="RNase_T2_His_AS_1"/>
</dbReference>
<dbReference type="InterPro" id="IPR036430">
    <property type="entry name" value="RNase_T2-like_sf"/>
</dbReference>
<dbReference type="Gene3D" id="3.90.730.10">
    <property type="entry name" value="Ribonuclease T2-like"/>
    <property type="match status" value="1"/>
</dbReference>
<name>A0A4Y7IPE3_PAPSO</name>
<dbReference type="InterPro" id="IPR001568">
    <property type="entry name" value="RNase_T2-like"/>
</dbReference>
<comment type="similarity">
    <text evidence="1 2">Belongs to the RNase T2 family.</text>
</comment>
<gene>
    <name evidence="4" type="ORF">C5167_018112</name>
</gene>
<dbReference type="EMBL" id="CM010716">
    <property type="protein sequence ID" value="RZC49680.1"/>
    <property type="molecule type" value="Genomic_DNA"/>
</dbReference>
<evidence type="ECO:0000256" key="2">
    <source>
        <dbReference type="RuleBase" id="RU004328"/>
    </source>
</evidence>
<accession>A0A4Y7IPE3</accession>
<keyword evidence="5" id="KW-1185">Reference proteome</keyword>
<dbReference type="PANTHER" id="PTHR11240">
    <property type="entry name" value="RIBONUCLEASE T2"/>
    <property type="match status" value="1"/>
</dbReference>
<dbReference type="AlphaFoldDB" id="A0A4Y7IPE3"/>
<dbReference type="GO" id="GO:0033897">
    <property type="term" value="F:ribonuclease T2 activity"/>
    <property type="evidence" value="ECO:0007669"/>
    <property type="project" value="InterPro"/>
</dbReference>
<dbReference type="PROSITE" id="PS00530">
    <property type="entry name" value="RNASE_T2_1"/>
    <property type="match status" value="1"/>
</dbReference>
<dbReference type="GO" id="GO:0003723">
    <property type="term" value="F:RNA binding"/>
    <property type="evidence" value="ECO:0007669"/>
    <property type="project" value="InterPro"/>
</dbReference>
<evidence type="ECO:0000313" key="4">
    <source>
        <dbReference type="EMBL" id="RZC49680.1"/>
    </source>
</evidence>
<dbReference type="Pfam" id="PF00445">
    <property type="entry name" value="Ribonuclease_T2"/>
    <property type="match status" value="1"/>
</dbReference>
<keyword evidence="3" id="KW-0732">Signal</keyword>
<feature type="chain" id="PRO_5021232646" evidence="3">
    <location>
        <begin position="24"/>
        <end position="280"/>
    </location>
</feature>
<dbReference type="OrthoDB" id="1898737at2759"/>
<dbReference type="Proteomes" id="UP000316621">
    <property type="component" value="Chromosome 2"/>
</dbReference>
<sequence>MLRFPATSFLLLLLVLLLAFVSSTTKSQSVVSNSGTSNQSAFWNSSSISSLSPIQEEANNPPSFSNYILAIQFSRSLCNNPPFKTCDPKWNVDLPKKFTIHGLWPTDFASGRKPPFPGNRFSFIELIKPPKGPKLLQNLYQEWIDAYFVFKSKGPTKDVQRKQAAEDFWEYEWKEHGDLSGLSVQDFFSTAFTLCSNLGDVYGNFKAQGLIEVDGNIDVAKASQMLTGVLKVKPFLKCVFDKSNKEHLFEIEIKYDRATLTPVPHPLYSNCSGIKVGLGS</sequence>
<reference evidence="4 5" key="1">
    <citation type="journal article" date="2018" name="Science">
        <title>The opium poppy genome and morphinan production.</title>
        <authorList>
            <person name="Guo L."/>
            <person name="Winzer T."/>
            <person name="Yang X."/>
            <person name="Li Y."/>
            <person name="Ning Z."/>
            <person name="He Z."/>
            <person name="Teodor R."/>
            <person name="Lu Y."/>
            <person name="Bowser T.A."/>
            <person name="Graham I.A."/>
            <person name="Ye K."/>
        </authorList>
    </citation>
    <scope>NUCLEOTIDE SEQUENCE [LARGE SCALE GENOMIC DNA]</scope>
    <source>
        <strain evidence="5">cv. HN1</strain>
        <tissue evidence="4">Leaves</tissue>
    </source>
</reference>
<organism evidence="4 5">
    <name type="scientific">Papaver somniferum</name>
    <name type="common">Opium poppy</name>
    <dbReference type="NCBI Taxonomy" id="3469"/>
    <lineage>
        <taxon>Eukaryota</taxon>
        <taxon>Viridiplantae</taxon>
        <taxon>Streptophyta</taxon>
        <taxon>Embryophyta</taxon>
        <taxon>Tracheophyta</taxon>
        <taxon>Spermatophyta</taxon>
        <taxon>Magnoliopsida</taxon>
        <taxon>Ranunculales</taxon>
        <taxon>Papaveraceae</taxon>
        <taxon>Papaveroideae</taxon>
        <taxon>Papaver</taxon>
    </lineage>
</organism>
<proteinExistence type="inferred from homology"/>
<dbReference type="PANTHER" id="PTHR11240:SF84">
    <property type="entry name" value="RIBONUCLEASE 1-LIKE"/>
    <property type="match status" value="1"/>
</dbReference>
<evidence type="ECO:0000256" key="3">
    <source>
        <dbReference type="SAM" id="SignalP"/>
    </source>
</evidence>
<dbReference type="Gramene" id="RZC49680">
    <property type="protein sequence ID" value="RZC49680"/>
    <property type="gene ID" value="C5167_018112"/>
</dbReference>
<dbReference type="GO" id="GO:0005576">
    <property type="term" value="C:extracellular region"/>
    <property type="evidence" value="ECO:0007669"/>
    <property type="project" value="TreeGrafter"/>
</dbReference>
<evidence type="ECO:0000313" key="5">
    <source>
        <dbReference type="Proteomes" id="UP000316621"/>
    </source>
</evidence>
<dbReference type="GO" id="GO:0006401">
    <property type="term" value="P:RNA catabolic process"/>
    <property type="evidence" value="ECO:0007669"/>
    <property type="project" value="TreeGrafter"/>
</dbReference>
<evidence type="ECO:0000256" key="1">
    <source>
        <dbReference type="ARBA" id="ARBA00007469"/>
    </source>
</evidence>